<feature type="compositionally biased region" description="Low complexity" evidence="1">
    <location>
        <begin position="216"/>
        <end position="227"/>
    </location>
</feature>
<sequence>MNQMANESVSALPTLSRRSSFIINWAIAVHPGSPAPLSPLSPRPSPTYSSRRRPSIARSSRACSNPSTSPKTPKEFNVDLTSYGYTSVFVNLPYTPTTPSPFLRQVHANASTNIPVPPIPQTPPPTTTQTKTLKHFRSLGALKSRRTLAKSNAADSIPPPSPSSTMPSKSKSSSSKPKKAAPPPLPPSLASELLLMQFTGGGSIETHAKRVMEQQARATAPAGSAAASKKKKVRPEELAVGTVYRDENGNVWWDEAEALEYKALISDQPGSPDSHKWVNFDGNRTSRQEAPPRRGSLASAFNSNSSATSPTSPKSFSDAGFSNVVVPANVEAYGGVAMHLLHSTPTVPHDMSAHQNRRTRRRPAPLQLHSADAIPKAPVNVFEDSFAPGVASSNRRRPSVGVPMGSAPPVCPSYGDMYVQPGVAGKENGHRIPEPIAAPAIKKMGFRGRARAFFGGH</sequence>
<keyword evidence="3" id="KW-1185">Reference proteome</keyword>
<feature type="region of interest" description="Disordered" evidence="1">
    <location>
        <begin position="267"/>
        <end position="317"/>
    </location>
</feature>
<feature type="compositionally biased region" description="Low complexity" evidence="1">
    <location>
        <begin position="163"/>
        <end position="175"/>
    </location>
</feature>
<dbReference type="Proteomes" id="UP001498398">
    <property type="component" value="Unassembled WGS sequence"/>
</dbReference>
<feature type="region of interest" description="Disordered" evidence="1">
    <location>
        <begin position="31"/>
        <end position="76"/>
    </location>
</feature>
<protein>
    <submittedName>
        <fullName evidence="2">Uncharacterized protein</fullName>
    </submittedName>
</protein>
<feature type="region of interest" description="Disordered" evidence="1">
    <location>
        <begin position="147"/>
        <end position="188"/>
    </location>
</feature>
<gene>
    <name evidence="2" type="ORF">VKT23_000668</name>
</gene>
<evidence type="ECO:0000313" key="2">
    <source>
        <dbReference type="EMBL" id="KAK7472553.1"/>
    </source>
</evidence>
<feature type="region of interest" description="Disordered" evidence="1">
    <location>
        <begin position="214"/>
        <end position="235"/>
    </location>
</feature>
<reference evidence="2 3" key="1">
    <citation type="submission" date="2024-01" db="EMBL/GenBank/DDBJ databases">
        <title>A draft genome for the cacao thread blight pathogen Marasmiellus scandens.</title>
        <authorList>
            <person name="Baruah I.K."/>
            <person name="Leung J."/>
            <person name="Bukari Y."/>
            <person name="Amoako-Attah I."/>
            <person name="Meinhardt L.W."/>
            <person name="Bailey B.A."/>
            <person name="Cohen S.P."/>
        </authorList>
    </citation>
    <scope>NUCLEOTIDE SEQUENCE [LARGE SCALE GENOMIC DNA]</scope>
    <source>
        <strain evidence="2 3">GH-19</strain>
    </source>
</reference>
<evidence type="ECO:0000256" key="1">
    <source>
        <dbReference type="SAM" id="MobiDB-lite"/>
    </source>
</evidence>
<comment type="caution">
    <text evidence="2">The sequence shown here is derived from an EMBL/GenBank/DDBJ whole genome shotgun (WGS) entry which is preliminary data.</text>
</comment>
<feature type="compositionally biased region" description="Polar residues" evidence="1">
    <location>
        <begin position="62"/>
        <end position="71"/>
    </location>
</feature>
<feature type="compositionally biased region" description="Pro residues" evidence="1">
    <location>
        <begin position="33"/>
        <end position="45"/>
    </location>
</feature>
<evidence type="ECO:0000313" key="3">
    <source>
        <dbReference type="Proteomes" id="UP001498398"/>
    </source>
</evidence>
<dbReference type="EMBL" id="JBANRG010000001">
    <property type="protein sequence ID" value="KAK7472553.1"/>
    <property type="molecule type" value="Genomic_DNA"/>
</dbReference>
<organism evidence="2 3">
    <name type="scientific">Marasmiellus scandens</name>
    <dbReference type="NCBI Taxonomy" id="2682957"/>
    <lineage>
        <taxon>Eukaryota</taxon>
        <taxon>Fungi</taxon>
        <taxon>Dikarya</taxon>
        <taxon>Basidiomycota</taxon>
        <taxon>Agaricomycotina</taxon>
        <taxon>Agaricomycetes</taxon>
        <taxon>Agaricomycetidae</taxon>
        <taxon>Agaricales</taxon>
        <taxon>Marasmiineae</taxon>
        <taxon>Omphalotaceae</taxon>
        <taxon>Marasmiellus</taxon>
    </lineage>
</organism>
<feature type="compositionally biased region" description="Basic and acidic residues" evidence="1">
    <location>
        <begin position="273"/>
        <end position="292"/>
    </location>
</feature>
<accession>A0ABR1K540</accession>
<proteinExistence type="predicted"/>
<name>A0ABR1K540_9AGAR</name>
<feature type="compositionally biased region" description="Low complexity" evidence="1">
    <location>
        <begin position="299"/>
        <end position="317"/>
    </location>
</feature>